<feature type="compositionally biased region" description="Low complexity" evidence="1">
    <location>
        <begin position="465"/>
        <end position="474"/>
    </location>
</feature>
<dbReference type="PANTHER" id="PTHR34251:SF1">
    <property type="entry name" value="LEUCINE, GLUTAMATE AND LYSINE RICH 1"/>
    <property type="match status" value="1"/>
</dbReference>
<feature type="region of interest" description="Disordered" evidence="1">
    <location>
        <begin position="455"/>
        <end position="509"/>
    </location>
</feature>
<dbReference type="PANTHER" id="PTHR34251">
    <property type="entry name" value="LEUCINE-, GLUTAMATE- AND LYSINE-RICH PROTEIN 1"/>
    <property type="match status" value="1"/>
</dbReference>
<dbReference type="OrthoDB" id="6365728at2759"/>
<feature type="compositionally biased region" description="Basic residues" evidence="1">
    <location>
        <begin position="1"/>
        <end position="24"/>
    </location>
</feature>
<feature type="compositionally biased region" description="Polar residues" evidence="1">
    <location>
        <begin position="1266"/>
        <end position="1278"/>
    </location>
</feature>
<dbReference type="STRING" id="5078.A0A135LF08"/>
<feature type="compositionally biased region" description="Basic and acidic residues" evidence="1">
    <location>
        <begin position="223"/>
        <end position="238"/>
    </location>
</feature>
<feature type="compositionally biased region" description="Basic and acidic residues" evidence="1">
    <location>
        <begin position="161"/>
        <end position="171"/>
    </location>
</feature>
<name>A0A135LF08_PENPA</name>
<comment type="caution">
    <text evidence="2">The sequence shown here is derived from an EMBL/GenBank/DDBJ whole genome shotgun (WGS) entry which is preliminary data.</text>
</comment>
<feature type="region of interest" description="Disordered" evidence="1">
    <location>
        <begin position="700"/>
        <end position="720"/>
    </location>
</feature>
<evidence type="ECO:0000256" key="1">
    <source>
        <dbReference type="SAM" id="MobiDB-lite"/>
    </source>
</evidence>
<evidence type="ECO:0000313" key="3">
    <source>
        <dbReference type="Proteomes" id="UP000070168"/>
    </source>
</evidence>
<feature type="compositionally biased region" description="Pro residues" evidence="1">
    <location>
        <begin position="475"/>
        <end position="489"/>
    </location>
</feature>
<keyword evidence="3" id="KW-1185">Reference proteome</keyword>
<dbReference type="EMBL" id="LHQR01000065">
    <property type="protein sequence ID" value="KXG47562.1"/>
    <property type="molecule type" value="Genomic_DNA"/>
</dbReference>
<feature type="region of interest" description="Disordered" evidence="1">
    <location>
        <begin position="1"/>
        <end position="309"/>
    </location>
</feature>
<protein>
    <submittedName>
        <fullName evidence="2">Uncharacterized protein</fullName>
    </submittedName>
</protein>
<dbReference type="Proteomes" id="UP000070168">
    <property type="component" value="Unassembled WGS sequence"/>
</dbReference>
<gene>
    <name evidence="2" type="ORF">PGRI_014320</name>
</gene>
<dbReference type="GeneID" id="63704445"/>
<feature type="compositionally biased region" description="Basic and acidic residues" evidence="1">
    <location>
        <begin position="269"/>
        <end position="281"/>
    </location>
</feature>
<feature type="region of interest" description="Disordered" evidence="1">
    <location>
        <begin position="1259"/>
        <end position="1278"/>
    </location>
</feature>
<feature type="region of interest" description="Disordered" evidence="1">
    <location>
        <begin position="742"/>
        <end position="775"/>
    </location>
</feature>
<accession>A0A135LF08</accession>
<dbReference type="RefSeq" id="XP_040646098.1">
    <property type="nucleotide sequence ID" value="XM_040789145.1"/>
</dbReference>
<dbReference type="OMA" id="QNQMRKA"/>
<organism evidence="2 3">
    <name type="scientific">Penicillium patulum</name>
    <name type="common">Penicillium griseofulvum</name>
    <dbReference type="NCBI Taxonomy" id="5078"/>
    <lineage>
        <taxon>Eukaryota</taxon>
        <taxon>Fungi</taxon>
        <taxon>Dikarya</taxon>
        <taxon>Ascomycota</taxon>
        <taxon>Pezizomycotina</taxon>
        <taxon>Eurotiomycetes</taxon>
        <taxon>Eurotiomycetidae</taxon>
        <taxon>Eurotiales</taxon>
        <taxon>Aspergillaceae</taxon>
        <taxon>Penicillium</taxon>
    </lineage>
</organism>
<proteinExistence type="predicted"/>
<evidence type="ECO:0000313" key="2">
    <source>
        <dbReference type="EMBL" id="KXG47562.1"/>
    </source>
</evidence>
<reference evidence="2 3" key="1">
    <citation type="journal article" date="2016" name="BMC Genomics">
        <title>Genome sequencing and secondary metabolism of the postharvest pathogen Penicillium griseofulvum.</title>
        <authorList>
            <person name="Banani H."/>
            <person name="Marcet-Houben M."/>
            <person name="Ballester A.R."/>
            <person name="Abbruscato P."/>
            <person name="Gonzalez-Candelas L."/>
            <person name="Gabaldon T."/>
            <person name="Spadaro D."/>
        </authorList>
    </citation>
    <scope>NUCLEOTIDE SEQUENCE [LARGE SCALE GENOMIC DNA]</scope>
    <source>
        <strain evidence="2 3">PG3</strain>
    </source>
</reference>
<dbReference type="InterPro" id="IPR038799">
    <property type="entry name" value="LEKR1"/>
</dbReference>
<sequence>MAAGSKKSKAKDKAKAATKKVKKGKSPEVTETQTTTTTPAPGSPELTAQEPDVKDQPAIDAGVEVKTPLPVSAYEVFDDETPQDNSKPAADQAPVLDNPVSAYEVFDEETPQDGSKPVTDQAPPVLDNPVAAYEVFDDENTPQDSSKPVADQVQPVLDNPASEHEVLDDKTAPAPQDIPDPVADSQSPVLENPVSAYQVFDDEPAPKDISEPVVDQSPPVVDKPVDEAPHLDAPHLDEPSSTQPPVEDTQIKEPPVEEASLIQSPIEEPEAKEPLEDHTKQDQPNQVEHPEEKTVVSSPPADPFSPVAACVPLPSPSLTEARYMSSPSQENQHYYPGPYSPYASPVPYSAQAPYGSQNPYTSPNGYASPNAYASPVPYAASPVTYASPNPYTSPVPYASPALYAPVPYAGSQAPYNPSTPYAGSPVPYSLPGPAAGSPAPYAPSVAYTSSPVPKVSSPLARSHYPQMSPTISPTTTPPPENPPAAPMAPPESQAPSVAQSVPHSLHSPVMSASGMVPPYGYYSPHHQSEAHYMNRGYSIPDTSYAASYQALQNLSMASGYPQENGSPPENDTEHIELLQRIQSAIPDINRLLHGFRNTHSKLSNREAEMKHIGSQHEQALNHKEYYIEALQTQMKKTANESAEEQARLKHTISELRLELGDLQEKQKDLEDGLAVHQKSNEELTETKVVLEGQINKLNESIKESKETHEKELESKKEEQEKALVAQKEELTELFEEIKAEDEKTAAENLETRERELRAEHDASRAEWEKEKAQLQESFEGQRTELEATKAEVSSQIAALESKETELQARLAELSTTREELAAKLAELEETHKKNEELRQSHAGELDSLRQSHDEQLAAAAKELADKIAELEAHFNEKEKLWTTERAALEQQLSEKDSELASAEREKERLEGDGIVKEQHLQRAVDGMRMTIDNLGGDCDRLRKTLSSLGEATDLRNTKGDQFFLDCFTELSQLIHNLSKEHFGYLPIDPPKDILSKIPSELPPFLDNTPASRELRCAYIQHIISKTLTFRVFQPFLFTLGRRYDKADTFFQMLSMDIRRKSVRREAFWRQQTLKAAYTTSDAKQSINVAAAVIVDEIIDHIKHFADRKELDPLILGVRKIVKLAAETWRHARVERELVLANFPAPDAESVSNEGWLEYAANKEQNQTPSNEPTRHVVLRIFPRITREAAHEDFASDEEKATGCTYSQGIVLYSDSPVIMGRLQEFAKKSTEAVGTESPPKTPLAVKAIDRLAQIEGSSPKVMTVRSAPTSPKGQFRSL</sequence>
<dbReference type="AlphaFoldDB" id="A0A135LF08"/>